<keyword evidence="3" id="KW-1185">Reference proteome</keyword>
<dbReference type="AlphaFoldDB" id="A0A0D0ATQ2"/>
<dbReference type="OrthoDB" id="3245801at2759"/>
<reference evidence="3" key="2">
    <citation type="submission" date="2015-01" db="EMBL/GenBank/DDBJ databases">
        <title>Evolutionary Origins and Diversification of the Mycorrhizal Mutualists.</title>
        <authorList>
            <consortium name="DOE Joint Genome Institute"/>
            <consortium name="Mycorrhizal Genomics Consortium"/>
            <person name="Kohler A."/>
            <person name="Kuo A."/>
            <person name="Nagy L.G."/>
            <person name="Floudas D."/>
            <person name="Copeland A."/>
            <person name="Barry K.W."/>
            <person name="Cichocki N."/>
            <person name="Veneault-Fourrey C."/>
            <person name="LaButti K."/>
            <person name="Lindquist E.A."/>
            <person name="Lipzen A."/>
            <person name="Lundell T."/>
            <person name="Morin E."/>
            <person name="Murat C."/>
            <person name="Riley R."/>
            <person name="Ohm R."/>
            <person name="Sun H."/>
            <person name="Tunlid A."/>
            <person name="Henrissat B."/>
            <person name="Grigoriev I.V."/>
            <person name="Hibbett D.S."/>
            <person name="Martin F."/>
        </authorList>
    </citation>
    <scope>NUCLEOTIDE SEQUENCE [LARGE SCALE GENOMIC DNA]</scope>
    <source>
        <strain evidence="3">UH-Slu-Lm8-n1</strain>
    </source>
</reference>
<evidence type="ECO:0000259" key="1">
    <source>
        <dbReference type="Pfam" id="PF18142"/>
    </source>
</evidence>
<reference evidence="2 3" key="1">
    <citation type="submission" date="2014-04" db="EMBL/GenBank/DDBJ databases">
        <authorList>
            <consortium name="DOE Joint Genome Institute"/>
            <person name="Kuo A."/>
            <person name="Ruytinx J."/>
            <person name="Rineau F."/>
            <person name="Colpaert J."/>
            <person name="Kohler A."/>
            <person name="Nagy L.G."/>
            <person name="Floudas D."/>
            <person name="Copeland A."/>
            <person name="Barry K.W."/>
            <person name="Cichocki N."/>
            <person name="Veneault-Fourrey C."/>
            <person name="LaButti K."/>
            <person name="Lindquist E.A."/>
            <person name="Lipzen A."/>
            <person name="Lundell T."/>
            <person name="Morin E."/>
            <person name="Murat C."/>
            <person name="Sun H."/>
            <person name="Tunlid A."/>
            <person name="Henrissat B."/>
            <person name="Grigoriev I.V."/>
            <person name="Hibbett D.S."/>
            <person name="Martin F."/>
            <person name="Nordberg H.P."/>
            <person name="Cantor M.N."/>
            <person name="Hua S.X."/>
        </authorList>
    </citation>
    <scope>NUCLEOTIDE SEQUENCE [LARGE SCALE GENOMIC DNA]</scope>
    <source>
        <strain evidence="2 3">UH-Slu-Lm8-n1</strain>
    </source>
</reference>
<dbReference type="HOGENOM" id="CLU_175961_0_0_1"/>
<name>A0A0D0ATQ2_9AGAM</name>
<sequence>GGASTLVASYLARKRGSNEPHTSKTLVKDLEQFLRDCYAFEMDHGEEYGTPGDRLNARLKHLRRRFEEILGNADV</sequence>
<accession>A0A0D0ATQ2</accession>
<dbReference type="STRING" id="930992.A0A0D0ATQ2"/>
<evidence type="ECO:0000313" key="2">
    <source>
        <dbReference type="EMBL" id="KIK41349.1"/>
    </source>
</evidence>
<dbReference type="Proteomes" id="UP000054485">
    <property type="component" value="Unassembled WGS sequence"/>
</dbReference>
<gene>
    <name evidence="2" type="ORF">CY34DRAFT_85616</name>
</gene>
<proteinExistence type="predicted"/>
<dbReference type="InParanoid" id="A0A0D0ATQ2"/>
<dbReference type="EMBL" id="KN835271">
    <property type="protein sequence ID" value="KIK41349.1"/>
    <property type="molecule type" value="Genomic_DNA"/>
</dbReference>
<dbReference type="InterPro" id="IPR041622">
    <property type="entry name" value="SLATT_fungi"/>
</dbReference>
<dbReference type="NCBIfam" id="NF033635">
    <property type="entry name" value="SLATT_fungal"/>
    <property type="match status" value="1"/>
</dbReference>
<protein>
    <recommendedName>
        <fullName evidence="1">SMODS and SLOG-associating 2TM effector domain-containing protein</fullName>
    </recommendedName>
</protein>
<organism evidence="2 3">
    <name type="scientific">Suillus luteus UH-Slu-Lm8-n1</name>
    <dbReference type="NCBI Taxonomy" id="930992"/>
    <lineage>
        <taxon>Eukaryota</taxon>
        <taxon>Fungi</taxon>
        <taxon>Dikarya</taxon>
        <taxon>Basidiomycota</taxon>
        <taxon>Agaricomycotina</taxon>
        <taxon>Agaricomycetes</taxon>
        <taxon>Agaricomycetidae</taxon>
        <taxon>Boletales</taxon>
        <taxon>Suillineae</taxon>
        <taxon>Suillaceae</taxon>
        <taxon>Suillus</taxon>
    </lineage>
</organism>
<evidence type="ECO:0000313" key="3">
    <source>
        <dbReference type="Proteomes" id="UP000054485"/>
    </source>
</evidence>
<dbReference type="Pfam" id="PF18142">
    <property type="entry name" value="SLATT_fungal"/>
    <property type="match status" value="1"/>
</dbReference>
<feature type="non-terminal residue" evidence="2">
    <location>
        <position position="1"/>
    </location>
</feature>
<feature type="domain" description="SMODS and SLOG-associating 2TM effector" evidence="1">
    <location>
        <begin position="1"/>
        <end position="72"/>
    </location>
</feature>